<feature type="domain" description="HPP transmembrane region" evidence="3">
    <location>
        <begin position="45"/>
        <end position="187"/>
    </location>
</feature>
<keyword evidence="2" id="KW-0812">Transmembrane</keyword>
<dbReference type="PATRIC" id="fig|1132509.6.peg.1904"/>
<feature type="region of interest" description="Disordered" evidence="1">
    <location>
        <begin position="244"/>
        <end position="279"/>
    </location>
</feature>
<dbReference type="Proteomes" id="UP000011566">
    <property type="component" value="Unassembled WGS sequence"/>
</dbReference>
<keyword evidence="2" id="KW-0472">Membrane</keyword>
<feature type="transmembrane region" description="Helical" evidence="2">
    <location>
        <begin position="37"/>
        <end position="56"/>
    </location>
</feature>
<feature type="transmembrane region" description="Helical" evidence="2">
    <location>
        <begin position="162"/>
        <end position="183"/>
    </location>
</feature>
<evidence type="ECO:0000313" key="5">
    <source>
        <dbReference type="Proteomes" id="UP000011566"/>
    </source>
</evidence>
<comment type="caution">
    <text evidence="4">The sequence shown here is derived from an EMBL/GenBank/DDBJ whole genome shotgun (WGS) entry which is preliminary data.</text>
</comment>
<protein>
    <recommendedName>
        <fullName evidence="3">HPP transmembrane region domain-containing protein</fullName>
    </recommendedName>
</protein>
<dbReference type="SUPFAM" id="SSF52402">
    <property type="entry name" value="Adenine nucleotide alpha hydrolases-like"/>
    <property type="match status" value="1"/>
</dbReference>
<reference evidence="4 5" key="1">
    <citation type="journal article" date="2014" name="PLoS Genet.">
        <title>Phylogenetically driven sequencing of extremely halophilic archaea reveals strategies for static and dynamic osmo-response.</title>
        <authorList>
            <person name="Becker E.A."/>
            <person name="Seitzer P.M."/>
            <person name="Tritt A."/>
            <person name="Larsen D."/>
            <person name="Krusor M."/>
            <person name="Yao A.I."/>
            <person name="Wu D."/>
            <person name="Madern D."/>
            <person name="Eisen J.A."/>
            <person name="Darling A.E."/>
            <person name="Facciotti M.T."/>
        </authorList>
    </citation>
    <scope>NUCLEOTIDE SEQUENCE [LARGE SCALE GENOMIC DNA]</scope>
    <source>
        <strain evidence="4 5">100A6</strain>
    </source>
</reference>
<sequence length="488" mass="52637">MFDNARAYLRAALSRSRRFERREVHDFRRWIESSRNLIHLSVLLFVPLLVGLVTLISNVADLSFLLFPPLAAGAYLLFAHPEERYAAPWRFVSGLTAGAACGWIAVATLSQFYYAPSAAQEIHAGGAALAMFLTGAATWAFDIEEPAAFSTALLAVVERASGFAYVVSIAVSSMIVAGVFLVWHRQVYSHRARYLYQSTKGDDHVLVPMRGDHADATAMFGGRLAAAHDAGKVVLFDLVDPDEAGASATEPDSDGQTVATDGGVDADAPEPGSTKPHAGRLERCADAVEATVGVPCEVVVARRGSEPPAKTTLRTARESNCDLVVTPYEEGEGGLSSFVTSLFRTDMDVVVHRSIDGRTEWGRVLVSVRQASDVARSMLDFACRLAGSSGRIGVCHCISTAAERRDAESMLADLVETFSTRIETRVAHGPAEDFLAAASSHTDLVVLGASTDRSAVSRLLAPATFERLHDIECDVAIVDRRYRPLDHN</sequence>
<evidence type="ECO:0000256" key="1">
    <source>
        <dbReference type="SAM" id="MobiDB-lite"/>
    </source>
</evidence>
<dbReference type="eggNOG" id="arCOG04780">
    <property type="taxonomic scope" value="Archaea"/>
</dbReference>
<feature type="transmembrane region" description="Helical" evidence="2">
    <location>
        <begin position="122"/>
        <end position="141"/>
    </location>
</feature>
<dbReference type="OrthoDB" id="213658at2157"/>
<gene>
    <name evidence="4" type="ORF">C447_08423</name>
</gene>
<dbReference type="AlphaFoldDB" id="M0M071"/>
<proteinExistence type="predicted"/>
<organism evidence="4 5">
    <name type="scientific">Halococcus hamelinensis 100A6</name>
    <dbReference type="NCBI Taxonomy" id="1132509"/>
    <lineage>
        <taxon>Archaea</taxon>
        <taxon>Methanobacteriati</taxon>
        <taxon>Methanobacteriota</taxon>
        <taxon>Stenosarchaea group</taxon>
        <taxon>Halobacteria</taxon>
        <taxon>Halobacteriales</taxon>
        <taxon>Halococcaceae</taxon>
        <taxon>Halococcus</taxon>
    </lineage>
</organism>
<evidence type="ECO:0000313" key="4">
    <source>
        <dbReference type="EMBL" id="EMA38833.1"/>
    </source>
</evidence>
<dbReference type="Pfam" id="PF04982">
    <property type="entry name" value="TM_HPP"/>
    <property type="match status" value="1"/>
</dbReference>
<name>M0M071_9EURY</name>
<dbReference type="Gene3D" id="3.40.50.620">
    <property type="entry name" value="HUPs"/>
    <property type="match status" value="2"/>
</dbReference>
<evidence type="ECO:0000259" key="3">
    <source>
        <dbReference type="Pfam" id="PF04982"/>
    </source>
</evidence>
<dbReference type="InterPro" id="IPR014729">
    <property type="entry name" value="Rossmann-like_a/b/a_fold"/>
</dbReference>
<feature type="transmembrane region" description="Helical" evidence="2">
    <location>
        <begin position="91"/>
        <end position="116"/>
    </location>
</feature>
<dbReference type="EMBL" id="AOMB01000023">
    <property type="protein sequence ID" value="EMA38833.1"/>
    <property type="molecule type" value="Genomic_DNA"/>
</dbReference>
<dbReference type="InterPro" id="IPR058581">
    <property type="entry name" value="TM_HPP"/>
</dbReference>
<keyword evidence="2" id="KW-1133">Transmembrane helix</keyword>
<dbReference type="SMR" id="M0M071"/>
<accession>M0M071</accession>
<evidence type="ECO:0000256" key="2">
    <source>
        <dbReference type="SAM" id="Phobius"/>
    </source>
</evidence>
<keyword evidence="5" id="KW-1185">Reference proteome</keyword>
<dbReference type="RefSeq" id="WP_007692850.1">
    <property type="nucleotide sequence ID" value="NZ_AJRK01000416.1"/>
</dbReference>